<proteinExistence type="predicted"/>
<keyword evidence="2" id="KW-1185">Reference proteome</keyword>
<sequence length="186" mass="21621">MTNLGSEWVSNEQFGFVKSRSTIDALDKLLTIVENDQKLRRNTLSLFFYIKGDFDNKWHPGILYKWVEKGYDLSLIKVPDMTLMFMNIRVETKEKVRYLGVILDRKMSWSEHVTTRVNAAKQYSLRLMSAAKTTWSLKPLALRKLYKDVIESTILYAVPVWVVAAKKKFIQNARRSVHGISMIVIS</sequence>
<evidence type="ECO:0008006" key="3">
    <source>
        <dbReference type="Google" id="ProtNLM"/>
    </source>
</evidence>
<dbReference type="AlphaFoldDB" id="A0AA88ILI4"/>
<dbReference type="EMBL" id="JAVRJZ010000005">
    <property type="protein sequence ID" value="KAK2722972.1"/>
    <property type="molecule type" value="Genomic_DNA"/>
</dbReference>
<protein>
    <recommendedName>
        <fullName evidence="3">Endonuclease-reverse transcriptase</fullName>
    </recommendedName>
</protein>
<evidence type="ECO:0000313" key="2">
    <source>
        <dbReference type="Proteomes" id="UP001187531"/>
    </source>
</evidence>
<accession>A0AA88ILI4</accession>
<dbReference type="Proteomes" id="UP001187531">
    <property type="component" value="Unassembled WGS sequence"/>
</dbReference>
<evidence type="ECO:0000313" key="1">
    <source>
        <dbReference type="EMBL" id="KAK2722972.1"/>
    </source>
</evidence>
<gene>
    <name evidence="1" type="ORF">QYM36_003236</name>
</gene>
<name>A0AA88ILI4_ARTSF</name>
<reference evidence="1" key="1">
    <citation type="submission" date="2023-07" db="EMBL/GenBank/DDBJ databases">
        <title>Chromosome-level genome assembly of Artemia franciscana.</title>
        <authorList>
            <person name="Jo E."/>
        </authorList>
    </citation>
    <scope>NUCLEOTIDE SEQUENCE</scope>
    <source>
        <tissue evidence="1">Whole body</tissue>
    </source>
</reference>
<organism evidence="1 2">
    <name type="scientific">Artemia franciscana</name>
    <name type="common">Brine shrimp</name>
    <name type="synonym">Artemia sanfranciscana</name>
    <dbReference type="NCBI Taxonomy" id="6661"/>
    <lineage>
        <taxon>Eukaryota</taxon>
        <taxon>Metazoa</taxon>
        <taxon>Ecdysozoa</taxon>
        <taxon>Arthropoda</taxon>
        <taxon>Crustacea</taxon>
        <taxon>Branchiopoda</taxon>
        <taxon>Anostraca</taxon>
        <taxon>Artemiidae</taxon>
        <taxon>Artemia</taxon>
    </lineage>
</organism>
<comment type="caution">
    <text evidence="1">The sequence shown here is derived from an EMBL/GenBank/DDBJ whole genome shotgun (WGS) entry which is preliminary data.</text>
</comment>